<keyword evidence="1 3" id="KW-0853">WD repeat</keyword>
<evidence type="ECO:0000256" key="2">
    <source>
        <dbReference type="ARBA" id="ARBA00022737"/>
    </source>
</evidence>
<accession>A0A9W7DT09</accession>
<dbReference type="PROSITE" id="PS50082">
    <property type="entry name" value="WD_REPEATS_2"/>
    <property type="match status" value="1"/>
</dbReference>
<dbReference type="InterPro" id="IPR036322">
    <property type="entry name" value="WD40_repeat_dom_sf"/>
</dbReference>
<sequence>MRERSVRPGDKGGKSEPWKKIGRGWSTHMVLLSELDGGTGGGKVSGIRTLSSNKSESLLATGSRNGEVLLWDIAAHPPVVKGRFKGHRVAAKGEYYKPERLELYDEGDLKTGEILQLSIEDADRGIVCDGNLTVFDCETLQPLALLKKNSSCHFTAGREEDRVLGLG</sequence>
<evidence type="ECO:0000256" key="3">
    <source>
        <dbReference type="PROSITE-ProRule" id="PRU00221"/>
    </source>
</evidence>
<dbReference type="InterPro" id="IPR001680">
    <property type="entry name" value="WD40_rpt"/>
</dbReference>
<feature type="repeat" description="WD" evidence="3">
    <location>
        <begin position="40"/>
        <end position="73"/>
    </location>
</feature>
<comment type="caution">
    <text evidence="5">The sequence shown here is derived from an EMBL/GenBank/DDBJ whole genome shotgun (WGS) entry which is preliminary data.</text>
</comment>
<evidence type="ECO:0000313" key="5">
    <source>
        <dbReference type="EMBL" id="GMH49663.1"/>
    </source>
</evidence>
<evidence type="ECO:0000256" key="1">
    <source>
        <dbReference type="ARBA" id="ARBA00022574"/>
    </source>
</evidence>
<gene>
    <name evidence="5" type="ORF">TrRE_jg6941</name>
</gene>
<dbReference type="OrthoDB" id="29306at2759"/>
<keyword evidence="2" id="KW-0677">Repeat</keyword>
<keyword evidence="6" id="KW-1185">Reference proteome</keyword>
<dbReference type="Proteomes" id="UP001165082">
    <property type="component" value="Unassembled WGS sequence"/>
</dbReference>
<feature type="non-terminal residue" evidence="5">
    <location>
        <position position="1"/>
    </location>
</feature>
<protein>
    <submittedName>
        <fullName evidence="5">Uncharacterized protein</fullName>
    </submittedName>
</protein>
<dbReference type="AlphaFoldDB" id="A0A9W7DT09"/>
<evidence type="ECO:0000313" key="6">
    <source>
        <dbReference type="Proteomes" id="UP001165082"/>
    </source>
</evidence>
<feature type="region of interest" description="Disordered" evidence="4">
    <location>
        <begin position="1"/>
        <end position="21"/>
    </location>
</feature>
<dbReference type="PROSITE" id="PS00678">
    <property type="entry name" value="WD_REPEATS_1"/>
    <property type="match status" value="1"/>
</dbReference>
<reference evidence="5" key="1">
    <citation type="submission" date="2022-07" db="EMBL/GenBank/DDBJ databases">
        <title>Genome analysis of Parmales, a sister group of diatoms, reveals the evolutionary specialization of diatoms from phago-mixotrophs to photoautotrophs.</title>
        <authorList>
            <person name="Ban H."/>
            <person name="Sato S."/>
            <person name="Yoshikawa S."/>
            <person name="Kazumasa Y."/>
            <person name="Nakamura Y."/>
            <person name="Ichinomiya M."/>
            <person name="Saitoh K."/>
            <person name="Sato N."/>
            <person name="Blanc-Mathieu R."/>
            <person name="Endo H."/>
            <person name="Kuwata A."/>
            <person name="Ogata H."/>
        </authorList>
    </citation>
    <scope>NUCLEOTIDE SEQUENCE</scope>
</reference>
<organism evidence="5 6">
    <name type="scientific">Triparma retinervis</name>
    <dbReference type="NCBI Taxonomy" id="2557542"/>
    <lineage>
        <taxon>Eukaryota</taxon>
        <taxon>Sar</taxon>
        <taxon>Stramenopiles</taxon>
        <taxon>Ochrophyta</taxon>
        <taxon>Bolidophyceae</taxon>
        <taxon>Parmales</taxon>
        <taxon>Triparmaceae</taxon>
        <taxon>Triparma</taxon>
    </lineage>
</organism>
<proteinExistence type="predicted"/>
<dbReference type="Gene3D" id="2.130.10.10">
    <property type="entry name" value="YVTN repeat-like/Quinoprotein amine dehydrogenase"/>
    <property type="match status" value="1"/>
</dbReference>
<dbReference type="SUPFAM" id="SSF50978">
    <property type="entry name" value="WD40 repeat-like"/>
    <property type="match status" value="1"/>
</dbReference>
<dbReference type="EMBL" id="BRXZ01003200">
    <property type="protein sequence ID" value="GMH49663.1"/>
    <property type="molecule type" value="Genomic_DNA"/>
</dbReference>
<evidence type="ECO:0000256" key="4">
    <source>
        <dbReference type="SAM" id="MobiDB-lite"/>
    </source>
</evidence>
<dbReference type="InterPro" id="IPR019775">
    <property type="entry name" value="WD40_repeat_CS"/>
</dbReference>
<name>A0A9W7DT09_9STRA</name>
<feature type="compositionally biased region" description="Basic and acidic residues" evidence="4">
    <location>
        <begin position="1"/>
        <end position="19"/>
    </location>
</feature>
<dbReference type="InterPro" id="IPR015943">
    <property type="entry name" value="WD40/YVTN_repeat-like_dom_sf"/>
</dbReference>